<protein>
    <submittedName>
        <fullName evidence="1">Two-component system sensor histidine kinase</fullName>
    </submittedName>
</protein>
<feature type="non-terminal residue" evidence="1">
    <location>
        <position position="1"/>
    </location>
</feature>
<organism evidence="1">
    <name type="scientific">human gut metagenome</name>
    <dbReference type="NCBI Taxonomy" id="408170"/>
    <lineage>
        <taxon>unclassified sequences</taxon>
        <taxon>metagenomes</taxon>
        <taxon>organismal metagenomes</taxon>
    </lineage>
</organism>
<proteinExistence type="predicted"/>
<dbReference type="GO" id="GO:0016301">
    <property type="term" value="F:kinase activity"/>
    <property type="evidence" value="ECO:0007669"/>
    <property type="project" value="UniProtKB-KW"/>
</dbReference>
<evidence type="ECO:0000313" key="1">
    <source>
        <dbReference type="EMBL" id="EKC62295.1"/>
    </source>
</evidence>
<gene>
    <name evidence="1" type="ORF">LEA_11915</name>
</gene>
<reference evidence="1" key="1">
    <citation type="journal article" date="2013" name="Environ. Microbiol.">
        <title>Microbiota from the distal guts of lean and obese adolescents exhibit partial functional redundancy besides clear differences in community structure.</title>
        <authorList>
            <person name="Ferrer M."/>
            <person name="Ruiz A."/>
            <person name="Lanza F."/>
            <person name="Haange S.B."/>
            <person name="Oberbach A."/>
            <person name="Till H."/>
            <person name="Bargiela R."/>
            <person name="Campoy C."/>
            <person name="Segura M.T."/>
            <person name="Richter M."/>
            <person name="von Bergen M."/>
            <person name="Seifert J."/>
            <person name="Suarez A."/>
        </authorList>
    </citation>
    <scope>NUCLEOTIDE SEQUENCE</scope>
</reference>
<keyword evidence="1" id="KW-0808">Transferase</keyword>
<keyword evidence="1" id="KW-0418">Kinase</keyword>
<name>K1T7D0_9ZZZZ</name>
<accession>K1T7D0</accession>
<comment type="caution">
    <text evidence="1">The sequence shown here is derived from an EMBL/GenBank/DDBJ whole genome shotgun (WGS) entry which is preliminary data.</text>
</comment>
<dbReference type="AlphaFoldDB" id="K1T7D0"/>
<dbReference type="EMBL" id="AJWY01008047">
    <property type="protein sequence ID" value="EKC62295.1"/>
    <property type="molecule type" value="Genomic_DNA"/>
</dbReference>
<sequence>RFCQRARDRQTDLIVTASDEAFYTLFACGDSLPLQIPVVFFGIKYPDTKLITAHPNVCGFTANPDFDVILRQAQKIFPRRKEVVCVIDNSFFK</sequence>